<dbReference type="InterPro" id="IPR036065">
    <property type="entry name" value="BolA-like_sf"/>
</dbReference>
<gene>
    <name evidence="3" type="ORF">GRI48_12845</name>
</gene>
<keyword evidence="4" id="KW-1185">Reference proteome</keyword>
<dbReference type="InterPro" id="IPR002634">
    <property type="entry name" value="BolA"/>
</dbReference>
<name>A0A844YJC7_9SPHN</name>
<organism evidence="3 4">
    <name type="scientific">Qipengyuania oceanensis</name>
    <dbReference type="NCBI Taxonomy" id="1463597"/>
    <lineage>
        <taxon>Bacteria</taxon>
        <taxon>Pseudomonadati</taxon>
        <taxon>Pseudomonadota</taxon>
        <taxon>Alphaproteobacteria</taxon>
        <taxon>Sphingomonadales</taxon>
        <taxon>Erythrobacteraceae</taxon>
        <taxon>Qipengyuania</taxon>
    </lineage>
</organism>
<dbReference type="PANTHER" id="PTHR46229:SF2">
    <property type="entry name" value="BOLA-LIKE PROTEIN 1"/>
    <property type="match status" value="1"/>
</dbReference>
<protein>
    <submittedName>
        <fullName evidence="3">BolA/IbaG family iron-sulfur metabolism protein</fullName>
    </submittedName>
</protein>
<dbReference type="RefSeq" id="WP_160677011.1">
    <property type="nucleotide sequence ID" value="NZ_WTYN01000004.1"/>
</dbReference>
<proteinExistence type="inferred from homology"/>
<evidence type="ECO:0000313" key="4">
    <source>
        <dbReference type="Proteomes" id="UP000445582"/>
    </source>
</evidence>
<comment type="caution">
    <text evidence="3">The sequence shown here is derived from an EMBL/GenBank/DDBJ whole genome shotgun (WGS) entry which is preliminary data.</text>
</comment>
<reference evidence="3 4" key="1">
    <citation type="submission" date="2019-12" db="EMBL/GenBank/DDBJ databases">
        <title>Genomic-based taxomic classification of the family Erythrobacteraceae.</title>
        <authorList>
            <person name="Xu L."/>
        </authorList>
    </citation>
    <scope>NUCLEOTIDE SEQUENCE [LARGE SCALE GENOMIC DNA]</scope>
    <source>
        <strain evidence="3 4">MCCC 1A09965</strain>
    </source>
</reference>
<sequence>MAMSASEIEGMIKASLPQAEVEIRDLAGDGDHYAAHVVSPAFAGKSRIQQHRMVYDALGGKMGGTLHALQLTTGVPTS</sequence>
<evidence type="ECO:0000313" key="3">
    <source>
        <dbReference type="EMBL" id="MXO63893.1"/>
    </source>
</evidence>
<dbReference type="OrthoDB" id="9796738at2"/>
<dbReference type="Gene3D" id="3.30.300.90">
    <property type="entry name" value="BolA-like"/>
    <property type="match status" value="1"/>
</dbReference>
<accession>A0A844YJC7</accession>
<dbReference type="EMBL" id="WTYN01000004">
    <property type="protein sequence ID" value="MXO63893.1"/>
    <property type="molecule type" value="Genomic_DNA"/>
</dbReference>
<comment type="similarity">
    <text evidence="1 2">Belongs to the BolA/IbaG family.</text>
</comment>
<evidence type="ECO:0000256" key="2">
    <source>
        <dbReference type="RuleBase" id="RU003860"/>
    </source>
</evidence>
<dbReference type="PANTHER" id="PTHR46229">
    <property type="entry name" value="BOLA TRANSCRIPTION REGULATOR"/>
    <property type="match status" value="1"/>
</dbReference>
<dbReference type="AlphaFoldDB" id="A0A844YJC7"/>
<dbReference type="Proteomes" id="UP000445582">
    <property type="component" value="Unassembled WGS sequence"/>
</dbReference>
<dbReference type="PIRSF" id="PIRSF003113">
    <property type="entry name" value="BolA"/>
    <property type="match status" value="1"/>
</dbReference>
<dbReference type="SUPFAM" id="SSF82657">
    <property type="entry name" value="BolA-like"/>
    <property type="match status" value="1"/>
</dbReference>
<evidence type="ECO:0000256" key="1">
    <source>
        <dbReference type="ARBA" id="ARBA00005578"/>
    </source>
</evidence>
<dbReference type="Pfam" id="PF01722">
    <property type="entry name" value="BolA"/>
    <property type="match status" value="1"/>
</dbReference>
<dbReference type="InterPro" id="IPR050961">
    <property type="entry name" value="BolA/IbaG_stress_morph_reg"/>
</dbReference>